<feature type="binding site" evidence="12">
    <location>
        <position position="9"/>
    </location>
    <ligand>
        <name>Mg(2+)</name>
        <dbReference type="ChEBI" id="CHEBI:18420"/>
    </ligand>
</feature>
<evidence type="ECO:0000313" key="13">
    <source>
        <dbReference type="EMBL" id="MBK7413766.1"/>
    </source>
</evidence>
<name>A0A935MXW2_9RHOO</name>
<comment type="catalytic activity">
    <reaction evidence="8">
        <text>O-phospho-L-serine + H2O = L-serine + phosphate</text>
        <dbReference type="Rhea" id="RHEA:21208"/>
        <dbReference type="ChEBI" id="CHEBI:15377"/>
        <dbReference type="ChEBI" id="CHEBI:33384"/>
        <dbReference type="ChEBI" id="CHEBI:43474"/>
        <dbReference type="ChEBI" id="CHEBI:57524"/>
        <dbReference type="EC" id="3.1.3.3"/>
    </reaction>
</comment>
<dbReference type="Gene3D" id="3.90.1470.10">
    <property type="entry name" value="thrh gene product, domain 2"/>
    <property type="match status" value="1"/>
</dbReference>
<feature type="binding site" evidence="12">
    <location>
        <position position="7"/>
    </location>
    <ligand>
        <name>Mg(2+)</name>
        <dbReference type="ChEBI" id="CHEBI:18420"/>
    </ligand>
</feature>
<evidence type="ECO:0000256" key="10">
    <source>
        <dbReference type="PIRSR" id="PIRSR611863-1"/>
    </source>
</evidence>
<feature type="active site" description="Proton donor" evidence="10">
    <location>
        <position position="9"/>
    </location>
</feature>
<feature type="binding site" evidence="11">
    <location>
        <begin position="90"/>
        <end position="91"/>
    </location>
    <ligand>
        <name>substrate</name>
    </ligand>
</feature>
<feature type="binding site" evidence="11">
    <location>
        <position position="46"/>
    </location>
    <ligand>
        <name>substrate</name>
    </ligand>
</feature>
<evidence type="ECO:0000256" key="7">
    <source>
        <dbReference type="ARBA" id="ARBA00023299"/>
    </source>
</evidence>
<dbReference type="NCBIfam" id="TIGR02137">
    <property type="entry name" value="HSK-PSP"/>
    <property type="match status" value="1"/>
</dbReference>
<dbReference type="InterPro" id="IPR023214">
    <property type="entry name" value="HAD_sf"/>
</dbReference>
<dbReference type="GO" id="GO:0000287">
    <property type="term" value="F:magnesium ion binding"/>
    <property type="evidence" value="ECO:0007669"/>
    <property type="project" value="TreeGrafter"/>
</dbReference>
<gene>
    <name evidence="13" type="primary">thrH</name>
    <name evidence="13" type="ORF">IPJ38_00070</name>
</gene>
<dbReference type="SUPFAM" id="SSF56784">
    <property type="entry name" value="HAD-like"/>
    <property type="match status" value="1"/>
</dbReference>
<dbReference type="PANTHER" id="PTHR43344">
    <property type="entry name" value="PHOSPHOSERINE PHOSPHATASE"/>
    <property type="match status" value="1"/>
</dbReference>
<proteinExistence type="predicted"/>
<feature type="binding site" evidence="12">
    <location>
        <position position="152"/>
    </location>
    <ligand>
        <name>Mg(2+)</name>
        <dbReference type="ChEBI" id="CHEBI:18420"/>
    </ligand>
</feature>
<dbReference type="InterPro" id="IPR036412">
    <property type="entry name" value="HAD-like_sf"/>
</dbReference>
<evidence type="ECO:0000256" key="2">
    <source>
        <dbReference type="ARBA" id="ARBA00012640"/>
    </source>
</evidence>
<reference evidence="13 14" key="1">
    <citation type="submission" date="2020-10" db="EMBL/GenBank/DDBJ databases">
        <title>Connecting structure to function with the recovery of over 1000 high-quality activated sludge metagenome-assembled genomes encoding full-length rRNA genes using long-read sequencing.</title>
        <authorList>
            <person name="Singleton C.M."/>
            <person name="Petriglieri F."/>
            <person name="Kristensen J.M."/>
            <person name="Kirkegaard R.H."/>
            <person name="Michaelsen T.Y."/>
            <person name="Andersen M.H."/>
            <person name="Karst S.M."/>
            <person name="Dueholm M.S."/>
            <person name="Nielsen P.H."/>
            <person name="Albertsen M."/>
        </authorList>
    </citation>
    <scope>NUCLEOTIDE SEQUENCE [LARGE SCALE GENOMIC DNA]</scope>
    <source>
        <strain evidence="13">EsbW_18-Q3-R4-48_BATAC.463</strain>
    </source>
</reference>
<keyword evidence="6" id="KW-0460">Magnesium</keyword>
<dbReference type="Proteomes" id="UP000739411">
    <property type="component" value="Unassembled WGS sequence"/>
</dbReference>
<dbReference type="GO" id="GO:0006564">
    <property type="term" value="P:L-serine biosynthetic process"/>
    <property type="evidence" value="ECO:0007669"/>
    <property type="project" value="UniProtKB-KW"/>
</dbReference>
<evidence type="ECO:0000256" key="3">
    <source>
        <dbReference type="ARBA" id="ARBA00022605"/>
    </source>
</evidence>
<protein>
    <recommendedName>
        <fullName evidence="2">phosphoserine phosphatase</fullName>
        <ecNumber evidence="2">3.1.3.3</ecNumber>
    </recommendedName>
</protein>
<keyword evidence="3" id="KW-0028">Amino-acid biosynthesis</keyword>
<organism evidence="13 14">
    <name type="scientific">Candidatus Dechloromonas phosphorivorans</name>
    <dbReference type="NCBI Taxonomy" id="2899244"/>
    <lineage>
        <taxon>Bacteria</taxon>
        <taxon>Pseudomonadati</taxon>
        <taxon>Pseudomonadota</taxon>
        <taxon>Betaproteobacteria</taxon>
        <taxon>Rhodocyclales</taxon>
        <taxon>Azonexaceae</taxon>
        <taxon>Dechloromonas</taxon>
    </lineage>
</organism>
<evidence type="ECO:0000256" key="1">
    <source>
        <dbReference type="ARBA" id="ARBA00005135"/>
    </source>
</evidence>
<feature type="active site" description="Nucleophile" evidence="10">
    <location>
        <position position="7"/>
    </location>
</feature>
<dbReference type="EC" id="3.1.3.3" evidence="2"/>
<evidence type="ECO:0000313" key="14">
    <source>
        <dbReference type="Proteomes" id="UP000739411"/>
    </source>
</evidence>
<evidence type="ECO:0000256" key="8">
    <source>
        <dbReference type="ARBA" id="ARBA00048138"/>
    </source>
</evidence>
<evidence type="ECO:0000256" key="4">
    <source>
        <dbReference type="ARBA" id="ARBA00022723"/>
    </source>
</evidence>
<dbReference type="NCBIfam" id="NF010109">
    <property type="entry name" value="PRK13582.1"/>
    <property type="match status" value="1"/>
</dbReference>
<dbReference type="GO" id="GO:0005737">
    <property type="term" value="C:cytoplasm"/>
    <property type="evidence" value="ECO:0007669"/>
    <property type="project" value="TreeGrafter"/>
</dbReference>
<evidence type="ECO:0000256" key="5">
    <source>
        <dbReference type="ARBA" id="ARBA00022801"/>
    </source>
</evidence>
<dbReference type="Pfam" id="PF00702">
    <property type="entry name" value="Hydrolase"/>
    <property type="match status" value="1"/>
</dbReference>
<evidence type="ECO:0000256" key="12">
    <source>
        <dbReference type="PIRSR" id="PIRSR611863-3"/>
    </source>
</evidence>
<dbReference type="AlphaFoldDB" id="A0A935MXW2"/>
<keyword evidence="7" id="KW-0718">Serine biosynthesis</keyword>
<evidence type="ECO:0000256" key="11">
    <source>
        <dbReference type="PIRSR" id="PIRSR611863-2"/>
    </source>
</evidence>
<comment type="pathway">
    <text evidence="1">Amino-acid biosynthesis; L-serine biosynthesis; L-serine from 3-phospho-D-glycerate: step 3/3.</text>
</comment>
<comment type="catalytic activity">
    <reaction evidence="9">
        <text>O-phospho-D-serine + H2O = D-serine + phosphate</text>
        <dbReference type="Rhea" id="RHEA:24873"/>
        <dbReference type="ChEBI" id="CHEBI:15377"/>
        <dbReference type="ChEBI" id="CHEBI:35247"/>
        <dbReference type="ChEBI" id="CHEBI:43474"/>
        <dbReference type="ChEBI" id="CHEBI:58680"/>
        <dbReference type="EC" id="3.1.3.3"/>
    </reaction>
</comment>
<accession>A0A935MXW2</accession>
<dbReference type="GO" id="GO:0036424">
    <property type="term" value="F:L-phosphoserine phosphatase activity"/>
    <property type="evidence" value="ECO:0007669"/>
    <property type="project" value="TreeGrafter"/>
</dbReference>
<keyword evidence="4" id="KW-0479">Metal-binding</keyword>
<feature type="binding site" evidence="11">
    <location>
        <position position="155"/>
    </location>
    <ligand>
        <name>substrate</name>
    </ligand>
</feature>
<dbReference type="InterPro" id="IPR050582">
    <property type="entry name" value="HAD-like_SerB"/>
</dbReference>
<evidence type="ECO:0000256" key="6">
    <source>
        <dbReference type="ARBA" id="ARBA00022842"/>
    </source>
</evidence>
<evidence type="ECO:0000256" key="9">
    <source>
        <dbReference type="ARBA" id="ARBA00048523"/>
    </source>
</evidence>
<dbReference type="InterPro" id="IPR011863">
    <property type="entry name" value="HSK-PSP"/>
</dbReference>
<dbReference type="EMBL" id="JADJMS010000001">
    <property type="protein sequence ID" value="MBK7413766.1"/>
    <property type="molecule type" value="Genomic_DNA"/>
</dbReference>
<comment type="cofactor">
    <cofactor evidence="12">
        <name>Mg(2+)</name>
        <dbReference type="ChEBI" id="CHEBI:18420"/>
    </cofactor>
    <text evidence="12">Binds 1 Mg(2+) ion per subunit.</text>
</comment>
<comment type="caution">
    <text evidence="13">The sequence shown here is derived from an EMBL/GenBank/DDBJ whole genome shotgun (WGS) entry which is preliminary data.</text>
</comment>
<sequence length="203" mass="23385">MQIVCLDLEGVLVPEIWIEFAERTGIPELKRTTRDEPDYDKLMTYRLNILREHKLGLPDIQKVIAEMGPMQGARAFLDKLREDYQVIILSDTFYEFAHPLMRQLGWPTLFCHSLEADASGMLVAYHLRMPDQKREAVQRFKELKFTIVAAGDSYNDTAMLGEAHGGILFHPPENVIREFPQYPVVLNYDDLRTEIDKAFAKAA</sequence>
<dbReference type="Gene3D" id="3.40.50.1000">
    <property type="entry name" value="HAD superfamily/HAD-like"/>
    <property type="match status" value="1"/>
</dbReference>
<keyword evidence="5" id="KW-0378">Hydrolase</keyword>
<feature type="binding site" evidence="11">
    <location>
        <position position="133"/>
    </location>
    <ligand>
        <name>substrate</name>
    </ligand>
</feature>
<feature type="binding site" evidence="11">
    <location>
        <position position="15"/>
    </location>
    <ligand>
        <name>substrate</name>
    </ligand>
</feature>
<dbReference type="PANTHER" id="PTHR43344:SF2">
    <property type="entry name" value="PHOSPHOSERINE PHOSPHATASE"/>
    <property type="match status" value="1"/>
</dbReference>